<keyword evidence="8" id="KW-0326">Glycosidase</keyword>
<evidence type="ECO:0000256" key="9">
    <source>
        <dbReference type="ARBA" id="ARBA00023326"/>
    </source>
</evidence>
<dbReference type="InterPro" id="IPR013320">
    <property type="entry name" value="ConA-like_dom_sf"/>
</dbReference>
<reference evidence="11" key="1">
    <citation type="submission" date="2022-07" db="EMBL/GenBank/DDBJ databases">
        <title>Draft genome sequence of Zalerion maritima ATCC 34329, a (micro)plastics degrading marine fungus.</title>
        <authorList>
            <person name="Paco A."/>
            <person name="Goncalves M.F.M."/>
            <person name="Rocha-Santos T.A.P."/>
            <person name="Alves A."/>
        </authorList>
    </citation>
    <scope>NUCLEOTIDE SEQUENCE</scope>
    <source>
        <strain evidence="11">ATCC 34329</strain>
    </source>
</reference>
<evidence type="ECO:0000313" key="11">
    <source>
        <dbReference type="EMBL" id="KAJ2901643.1"/>
    </source>
</evidence>
<keyword evidence="12" id="KW-1185">Reference proteome</keyword>
<evidence type="ECO:0000256" key="6">
    <source>
        <dbReference type="ARBA" id="ARBA00023001"/>
    </source>
</evidence>
<feature type="signal peptide" evidence="10">
    <location>
        <begin position="1"/>
        <end position="17"/>
    </location>
</feature>
<name>A0AAD5WT31_9PEZI</name>
<proteinExistence type="inferred from homology"/>
<protein>
    <recommendedName>
        <fullName evidence="3">cellulose 1,4-beta-cellobiosidase (non-reducing end)</fullName>
        <ecNumber evidence="3">3.2.1.91</ecNumber>
    </recommendedName>
</protein>
<dbReference type="EMBL" id="JAKWBI020000144">
    <property type="protein sequence ID" value="KAJ2901643.1"/>
    <property type="molecule type" value="Genomic_DNA"/>
</dbReference>
<evidence type="ECO:0000256" key="2">
    <source>
        <dbReference type="ARBA" id="ARBA00006044"/>
    </source>
</evidence>
<gene>
    <name evidence="11" type="ORF">MKZ38_001602</name>
</gene>
<evidence type="ECO:0000256" key="3">
    <source>
        <dbReference type="ARBA" id="ARBA00012561"/>
    </source>
</evidence>
<dbReference type="EC" id="3.2.1.91" evidence="3"/>
<dbReference type="GO" id="GO:0030245">
    <property type="term" value="P:cellulose catabolic process"/>
    <property type="evidence" value="ECO:0007669"/>
    <property type="project" value="UniProtKB-KW"/>
</dbReference>
<keyword evidence="7" id="KW-0119">Carbohydrate metabolism</keyword>
<comment type="similarity">
    <text evidence="2">Belongs to the glycosyl hydrolase 7 (cellulase C) family.</text>
</comment>
<keyword evidence="5" id="KW-0378">Hydrolase</keyword>
<evidence type="ECO:0000256" key="10">
    <source>
        <dbReference type="SAM" id="SignalP"/>
    </source>
</evidence>
<evidence type="ECO:0000256" key="8">
    <source>
        <dbReference type="ARBA" id="ARBA00023295"/>
    </source>
</evidence>
<accession>A0AAD5WT31</accession>
<dbReference type="SUPFAM" id="SSF49899">
    <property type="entry name" value="Concanavalin A-like lectins/glucanases"/>
    <property type="match status" value="1"/>
</dbReference>
<evidence type="ECO:0000256" key="7">
    <source>
        <dbReference type="ARBA" id="ARBA00023277"/>
    </source>
</evidence>
<dbReference type="InterPro" id="IPR037019">
    <property type="entry name" value="Glyco_hydro_7_sf"/>
</dbReference>
<evidence type="ECO:0000256" key="1">
    <source>
        <dbReference type="ARBA" id="ARBA00001641"/>
    </source>
</evidence>
<dbReference type="PANTHER" id="PTHR33753">
    <property type="entry name" value="1,4-BETA-D-GLUCAN CELLOBIOHYDROLASE B"/>
    <property type="match status" value="1"/>
</dbReference>
<dbReference type="InterPro" id="IPR001722">
    <property type="entry name" value="Glyco_hydro_7"/>
</dbReference>
<organism evidence="11 12">
    <name type="scientific">Zalerion maritima</name>
    <dbReference type="NCBI Taxonomy" id="339359"/>
    <lineage>
        <taxon>Eukaryota</taxon>
        <taxon>Fungi</taxon>
        <taxon>Dikarya</taxon>
        <taxon>Ascomycota</taxon>
        <taxon>Pezizomycotina</taxon>
        <taxon>Sordariomycetes</taxon>
        <taxon>Lulworthiomycetidae</taxon>
        <taxon>Lulworthiales</taxon>
        <taxon>Lulworthiaceae</taxon>
        <taxon>Zalerion</taxon>
    </lineage>
</organism>
<evidence type="ECO:0000256" key="5">
    <source>
        <dbReference type="ARBA" id="ARBA00022801"/>
    </source>
</evidence>
<keyword evidence="4 10" id="KW-0732">Signal</keyword>
<dbReference type="Proteomes" id="UP001201980">
    <property type="component" value="Unassembled WGS sequence"/>
</dbReference>
<feature type="chain" id="PRO_5041990537" description="cellulose 1,4-beta-cellobiosidase (non-reducing end)" evidence="10">
    <location>
        <begin position="18"/>
        <end position="485"/>
    </location>
</feature>
<sequence>MYKSLVTISALLAAASSQQVGTNTAETHPKISWQKCSAKNSCRQRLLQQHRLAEKCAEKCALDGADYTATYSATTSGDGLALTFITEGEYSANIGSRLYLMSGEDKNEMFILMGNEFTFGVDDGGMSKYEGTNAGAKYGTGYCDAQCPRDLKFIDGEANIDGWTSSTNDANAGHKCEGDDCGGIYSDTRYAGTCNPEFCAAQKVASGDDDIFAERGGWDQFSAAVEQPMVLVMSLWDDLHHHRESSPVGAMDGKEDETLQYLEELDGDVVLGPLMKAAIKVGNNPAAGLDNDQEVALPAEQFLRASVNIMMGLGGEKGTTFVQGILEYILMRATGGTADDETSTAEPVRSPSPSSITVSAGGSIIDVSFEEILTCFWSSWLDTDCDTWIFTLEFSTAISLALEKGRPYLSQDPTSGAIRFVELTRTRPMAMKQLLMLISTLEALFEGAGDAYGSEVECWHDYFSVPQWQADTKDTVLLSRPPFIT</sequence>
<comment type="caution">
    <text evidence="11">The sequence shown here is derived from an EMBL/GenBank/DDBJ whole genome shotgun (WGS) entry which is preliminary data.</text>
</comment>
<dbReference type="GO" id="GO:0016162">
    <property type="term" value="F:cellulose 1,4-beta-cellobiosidase activity"/>
    <property type="evidence" value="ECO:0007669"/>
    <property type="project" value="UniProtKB-EC"/>
</dbReference>
<dbReference type="PANTHER" id="PTHR33753:SF2">
    <property type="entry name" value="GLYCOSIDE HYDROLASE FAMILY 7 PROTEIN"/>
    <property type="match status" value="1"/>
</dbReference>
<dbReference type="Pfam" id="PF00840">
    <property type="entry name" value="Glyco_hydro_7"/>
    <property type="match status" value="3"/>
</dbReference>
<dbReference type="Gene3D" id="2.70.100.10">
    <property type="entry name" value="Glycoside hydrolase, family 7, domain"/>
    <property type="match status" value="3"/>
</dbReference>
<dbReference type="AlphaFoldDB" id="A0AAD5WT31"/>
<keyword evidence="9" id="KW-0624">Polysaccharide degradation</keyword>
<keyword evidence="6" id="KW-0136">Cellulose degradation</keyword>
<evidence type="ECO:0000313" key="12">
    <source>
        <dbReference type="Proteomes" id="UP001201980"/>
    </source>
</evidence>
<comment type="catalytic activity">
    <reaction evidence="1">
        <text>Hydrolysis of (1-&gt;4)-beta-D-glucosidic linkages in cellulose and cellotetraose, releasing cellobiose from the non-reducing ends of the chains.</text>
        <dbReference type="EC" id="3.2.1.91"/>
    </reaction>
</comment>
<evidence type="ECO:0000256" key="4">
    <source>
        <dbReference type="ARBA" id="ARBA00022729"/>
    </source>
</evidence>